<protein>
    <recommendedName>
        <fullName evidence="13">ATP synthase subunit beta</fullName>
        <ecNumber evidence="13">7.1.2.2</ecNumber>
    </recommendedName>
    <alternativeName>
        <fullName evidence="13">ATP synthase F1 sector subunit beta</fullName>
    </alternativeName>
    <alternativeName>
        <fullName evidence="13">F-ATPase subunit beta</fullName>
    </alternativeName>
</protein>
<dbReference type="Proteomes" id="UP000034037">
    <property type="component" value="Chromosome"/>
</dbReference>
<dbReference type="PROSITE" id="PS00152">
    <property type="entry name" value="ATPASE_ALPHA_BETA"/>
    <property type="match status" value="1"/>
</dbReference>
<dbReference type="Gene3D" id="1.10.1140.10">
    <property type="entry name" value="Bovine Mitochondrial F1-atpase, Atp Synthase Beta Chain, Chain D, domain 3"/>
    <property type="match status" value="1"/>
</dbReference>
<proteinExistence type="inferred from homology"/>
<keyword evidence="4 13" id="KW-1003">Cell membrane</keyword>
<evidence type="ECO:0000256" key="4">
    <source>
        <dbReference type="ARBA" id="ARBA00022475"/>
    </source>
</evidence>
<gene>
    <name evidence="13" type="primary">atpD</name>
    <name evidence="15" type="ORF">YH66_06520</name>
</gene>
<organism evidence="15 16">
    <name type="scientific">[Brevibacterium] flavum</name>
    <dbReference type="NCBI Taxonomy" id="92706"/>
    <lineage>
        <taxon>Bacteria</taxon>
        <taxon>Bacillati</taxon>
        <taxon>Actinomycetota</taxon>
        <taxon>Actinomycetes</taxon>
        <taxon>Mycobacteriales</taxon>
        <taxon>Corynebacteriaceae</taxon>
        <taxon>Corynebacterium</taxon>
    </lineage>
</organism>
<dbReference type="CDD" id="cd01133">
    <property type="entry name" value="F1-ATPase_beta_CD"/>
    <property type="match status" value="1"/>
</dbReference>
<dbReference type="SMART" id="SM00382">
    <property type="entry name" value="AAA"/>
    <property type="match status" value="1"/>
</dbReference>
<evidence type="ECO:0000256" key="11">
    <source>
        <dbReference type="ARBA" id="ARBA00023196"/>
    </source>
</evidence>
<dbReference type="SMR" id="A0A0F6Z5K6"/>
<evidence type="ECO:0000256" key="2">
    <source>
        <dbReference type="ARBA" id="ARBA00008936"/>
    </source>
</evidence>
<dbReference type="Gene3D" id="2.40.10.170">
    <property type="match status" value="1"/>
</dbReference>
<sequence>MTTALEEQNAQQAATAGRVVRVIGAVVDVEFPRGELPALYNALTVEVTLESVKKTVVLEVAQHLGDNLIRTIAMAPTDGLVRGAAVTDTARPISVPVGDVVKGHVFNALGDCLDDVSLNNNPEIERWGIHREPPSFDQLEGKTEILETGIKVIDLLTPYVKGGKIGLFGGAGVGKTVLIQEMITRIAREFSGTSVFAGVGERTREGTDLFLEMEEMGVLQDTALVFGQMDEPPGVRMRVALSGLTMAEYFRDVQNQDVLLFIDNIFRFTQAGSEVSTLLGRMPSAVGYQPTLADEMGVLQERITSTKGRSITSLQAVYVPADDYTDPAPATTFAHLDATTELDRSIASKGIYPAVNPLTSTSRILEPAIVGERHYEVSQRVIGILQKNKELQDIIAILGMDELSEEDKITVARARRIERFLGQNFFVAEKFTGLPGSYVPLTDTVDAFERICNGDFDHYPEQAFNGLGGLDDVEAAYKKLTGK</sequence>
<evidence type="ECO:0000256" key="1">
    <source>
        <dbReference type="ARBA" id="ARBA00004170"/>
    </source>
</evidence>
<dbReference type="Gene3D" id="3.40.50.300">
    <property type="entry name" value="P-loop containing nucleotide triphosphate hydrolases"/>
    <property type="match status" value="1"/>
</dbReference>
<dbReference type="FunFam" id="1.10.1140.10:FF:000005">
    <property type="entry name" value="ATP synthase subunit beta"/>
    <property type="match status" value="1"/>
</dbReference>
<dbReference type="SUPFAM" id="SSF47917">
    <property type="entry name" value="C-terminal domain of alpha and beta subunits of F1 ATP synthase"/>
    <property type="match status" value="1"/>
</dbReference>
<evidence type="ECO:0000256" key="6">
    <source>
        <dbReference type="ARBA" id="ARBA00022781"/>
    </source>
</evidence>
<dbReference type="InterPro" id="IPR000194">
    <property type="entry name" value="ATPase_F1/V1/A1_a/bsu_nucl-bd"/>
</dbReference>
<accession>A0A0F6Z5K6</accession>
<dbReference type="SUPFAM" id="SSF50615">
    <property type="entry name" value="N-terminal domain of alpha and beta subunits of F1 ATP synthase"/>
    <property type="match status" value="1"/>
</dbReference>
<dbReference type="InterPro" id="IPR027417">
    <property type="entry name" value="P-loop_NTPase"/>
</dbReference>
<dbReference type="GO" id="GO:0016787">
    <property type="term" value="F:hydrolase activity"/>
    <property type="evidence" value="ECO:0007669"/>
    <property type="project" value="UniProtKB-KW"/>
</dbReference>
<keyword evidence="8 13" id="KW-1278">Translocase</keyword>
<feature type="binding site" evidence="13">
    <location>
        <begin position="169"/>
        <end position="176"/>
    </location>
    <ligand>
        <name>ATP</name>
        <dbReference type="ChEBI" id="CHEBI:30616"/>
    </ligand>
</feature>
<dbReference type="Pfam" id="PF00006">
    <property type="entry name" value="ATP-synt_ab"/>
    <property type="match status" value="1"/>
</dbReference>
<keyword evidence="6 13" id="KW-0375">Hydrogen ion transport</keyword>
<keyword evidence="10 13" id="KW-0472">Membrane</keyword>
<dbReference type="InterPro" id="IPR036121">
    <property type="entry name" value="ATPase_F1/V1/A1_a/bsu_N_sf"/>
</dbReference>
<keyword evidence="15" id="KW-0378">Hydrolase</keyword>
<evidence type="ECO:0000256" key="3">
    <source>
        <dbReference type="ARBA" id="ARBA00022448"/>
    </source>
</evidence>
<evidence type="ECO:0000256" key="10">
    <source>
        <dbReference type="ARBA" id="ARBA00023136"/>
    </source>
</evidence>
<dbReference type="FunFam" id="3.40.50.300:FF:000004">
    <property type="entry name" value="ATP synthase subunit beta"/>
    <property type="match status" value="1"/>
</dbReference>
<dbReference type="EC" id="7.1.2.2" evidence="13"/>
<dbReference type="CDD" id="cd18110">
    <property type="entry name" value="ATP-synt_F1_beta_C"/>
    <property type="match status" value="1"/>
</dbReference>
<dbReference type="InterPro" id="IPR004100">
    <property type="entry name" value="ATPase_F1/V1/A1_a/bsu_N"/>
</dbReference>
<evidence type="ECO:0000256" key="5">
    <source>
        <dbReference type="ARBA" id="ARBA00022741"/>
    </source>
</evidence>
<dbReference type="HOGENOM" id="CLU_022398_0_2_11"/>
<keyword evidence="9 13" id="KW-0406">Ion transport</keyword>
<evidence type="ECO:0000256" key="9">
    <source>
        <dbReference type="ARBA" id="ARBA00023065"/>
    </source>
</evidence>
<reference evidence="15 16" key="1">
    <citation type="submission" date="2015-04" db="EMBL/GenBank/DDBJ databases">
        <title>Complete Genome Sequence of Brevibacterium flavum ATCC 15168.</title>
        <authorList>
            <person name="Ahn J."/>
            <person name="Park G."/>
            <person name="Jeon W."/>
            <person name="Jang Y."/>
            <person name="Jang M."/>
            <person name="Lee H."/>
            <person name="Lee H."/>
        </authorList>
    </citation>
    <scope>NUCLEOTIDE SEQUENCE [LARGE SCALE GENOMIC DNA]</scope>
    <source>
        <strain evidence="15 16">ATCC 15168</strain>
    </source>
</reference>
<dbReference type="GO" id="GO:0005524">
    <property type="term" value="F:ATP binding"/>
    <property type="evidence" value="ECO:0007669"/>
    <property type="project" value="UniProtKB-UniRule"/>
</dbReference>
<comment type="function">
    <text evidence="13">Produces ATP from ADP in the presence of a proton gradient across the membrane. The catalytic sites are hosted primarily by the beta subunits.</text>
</comment>
<dbReference type="Pfam" id="PF02874">
    <property type="entry name" value="ATP-synt_ab_N"/>
    <property type="match status" value="1"/>
</dbReference>
<comment type="subcellular location">
    <subcellularLocation>
        <location evidence="13">Cell membrane</location>
        <topology evidence="13">Peripheral membrane protein</topology>
    </subcellularLocation>
    <subcellularLocation>
        <location evidence="1">Membrane</location>
        <topology evidence="1">Peripheral membrane protein</topology>
    </subcellularLocation>
</comment>
<dbReference type="Pfam" id="PF22919">
    <property type="entry name" value="ATP-synt_VA_C"/>
    <property type="match status" value="1"/>
</dbReference>
<dbReference type="PANTHER" id="PTHR15184:SF71">
    <property type="entry name" value="ATP SYNTHASE SUBUNIT BETA, MITOCHONDRIAL"/>
    <property type="match status" value="1"/>
</dbReference>
<dbReference type="InterPro" id="IPR024034">
    <property type="entry name" value="ATPase_F1/V1_b/a_C"/>
</dbReference>
<dbReference type="InterPro" id="IPR020003">
    <property type="entry name" value="ATPase_a/bsu_AS"/>
</dbReference>
<keyword evidence="16" id="KW-1185">Reference proteome</keyword>
<evidence type="ECO:0000256" key="7">
    <source>
        <dbReference type="ARBA" id="ARBA00022840"/>
    </source>
</evidence>
<evidence type="ECO:0000256" key="8">
    <source>
        <dbReference type="ARBA" id="ARBA00022967"/>
    </source>
</evidence>
<feature type="domain" description="AAA+ ATPase" evidence="14">
    <location>
        <begin position="161"/>
        <end position="410"/>
    </location>
</feature>
<dbReference type="NCBIfam" id="TIGR01039">
    <property type="entry name" value="atpD"/>
    <property type="match status" value="1"/>
</dbReference>
<keyword evidence="11 13" id="KW-0139">CF(1)</keyword>
<name>A0A0F6Z5K6_9CORY</name>
<dbReference type="GO" id="GO:0046933">
    <property type="term" value="F:proton-transporting ATP synthase activity, rotational mechanism"/>
    <property type="evidence" value="ECO:0007669"/>
    <property type="project" value="UniProtKB-UniRule"/>
</dbReference>
<dbReference type="InterPro" id="IPR003593">
    <property type="entry name" value="AAA+_ATPase"/>
</dbReference>
<evidence type="ECO:0000313" key="16">
    <source>
        <dbReference type="Proteomes" id="UP000034037"/>
    </source>
</evidence>
<dbReference type="AlphaFoldDB" id="A0A0F6Z5K6"/>
<dbReference type="InterPro" id="IPR050053">
    <property type="entry name" value="ATPase_alpha/beta_chains"/>
</dbReference>
<dbReference type="InterPro" id="IPR005722">
    <property type="entry name" value="ATP_synth_F1_bsu"/>
</dbReference>
<dbReference type="GO" id="GO:0005886">
    <property type="term" value="C:plasma membrane"/>
    <property type="evidence" value="ECO:0007669"/>
    <property type="project" value="UniProtKB-SubCell"/>
</dbReference>
<comment type="similarity">
    <text evidence="2 13">Belongs to the ATPase alpha/beta chains family.</text>
</comment>
<dbReference type="PANTHER" id="PTHR15184">
    <property type="entry name" value="ATP SYNTHASE"/>
    <property type="match status" value="1"/>
</dbReference>
<dbReference type="HAMAP" id="MF_01347">
    <property type="entry name" value="ATP_synth_beta_bact"/>
    <property type="match status" value="1"/>
</dbReference>
<dbReference type="InterPro" id="IPR055190">
    <property type="entry name" value="ATP-synt_VA_C"/>
</dbReference>
<dbReference type="EMBL" id="CP011309">
    <property type="protein sequence ID" value="AKF27233.1"/>
    <property type="molecule type" value="Genomic_DNA"/>
</dbReference>
<evidence type="ECO:0000259" key="14">
    <source>
        <dbReference type="SMART" id="SM00382"/>
    </source>
</evidence>
<dbReference type="CDD" id="cd18115">
    <property type="entry name" value="ATP-synt_F1_beta_N"/>
    <property type="match status" value="1"/>
</dbReference>
<keyword evidence="7 13" id="KW-0067">ATP-binding</keyword>
<comment type="catalytic activity">
    <reaction evidence="13">
        <text>ATP + H2O + 4 H(+)(in) = ADP + phosphate + 5 H(+)(out)</text>
        <dbReference type="Rhea" id="RHEA:57720"/>
        <dbReference type="ChEBI" id="CHEBI:15377"/>
        <dbReference type="ChEBI" id="CHEBI:15378"/>
        <dbReference type="ChEBI" id="CHEBI:30616"/>
        <dbReference type="ChEBI" id="CHEBI:43474"/>
        <dbReference type="ChEBI" id="CHEBI:456216"/>
        <dbReference type="EC" id="7.1.2.2"/>
    </reaction>
</comment>
<evidence type="ECO:0000313" key="15">
    <source>
        <dbReference type="EMBL" id="AKF27233.1"/>
    </source>
</evidence>
<dbReference type="GO" id="GO:0045259">
    <property type="term" value="C:proton-transporting ATP synthase complex"/>
    <property type="evidence" value="ECO:0007669"/>
    <property type="project" value="UniProtKB-KW"/>
</dbReference>
<dbReference type="FunFam" id="2.40.10.170:FF:000005">
    <property type="entry name" value="ATP synthase subunit beta"/>
    <property type="match status" value="1"/>
</dbReference>
<keyword evidence="5 13" id="KW-0547">Nucleotide-binding</keyword>
<evidence type="ECO:0000256" key="12">
    <source>
        <dbReference type="ARBA" id="ARBA00023310"/>
    </source>
</evidence>
<evidence type="ECO:0000256" key="13">
    <source>
        <dbReference type="HAMAP-Rule" id="MF_01347"/>
    </source>
</evidence>
<dbReference type="RefSeq" id="WP_003854838.1">
    <property type="nucleotide sequence ID" value="NZ_CP011309.1"/>
</dbReference>
<keyword evidence="12 13" id="KW-0066">ATP synthesis</keyword>
<dbReference type="PATRIC" id="fig|92706.3.peg.1355"/>
<keyword evidence="3 13" id="KW-0813">Transport</keyword>
<dbReference type="SUPFAM" id="SSF52540">
    <property type="entry name" value="P-loop containing nucleoside triphosphate hydrolases"/>
    <property type="match status" value="1"/>
</dbReference>